<dbReference type="AlphaFoldDB" id="A0A6V7QBR9"/>
<organism evidence="2">
    <name type="scientific">Ananas comosus var. bracteatus</name>
    <name type="common">red pineapple</name>
    <dbReference type="NCBI Taxonomy" id="296719"/>
    <lineage>
        <taxon>Eukaryota</taxon>
        <taxon>Viridiplantae</taxon>
        <taxon>Streptophyta</taxon>
        <taxon>Embryophyta</taxon>
        <taxon>Tracheophyta</taxon>
        <taxon>Spermatophyta</taxon>
        <taxon>Magnoliopsida</taxon>
        <taxon>Liliopsida</taxon>
        <taxon>Poales</taxon>
        <taxon>Bromeliaceae</taxon>
        <taxon>Bromelioideae</taxon>
        <taxon>Ananas</taxon>
    </lineage>
</organism>
<evidence type="ECO:0008006" key="3">
    <source>
        <dbReference type="Google" id="ProtNLM"/>
    </source>
</evidence>
<gene>
    <name evidence="2" type="ORF">CB5_LOCUS23855</name>
</gene>
<feature type="region of interest" description="Disordered" evidence="1">
    <location>
        <begin position="145"/>
        <end position="175"/>
    </location>
</feature>
<feature type="region of interest" description="Disordered" evidence="1">
    <location>
        <begin position="85"/>
        <end position="105"/>
    </location>
</feature>
<protein>
    <recommendedName>
        <fullName evidence="3">CCHC-type domain-containing protein</fullName>
    </recommendedName>
</protein>
<name>A0A6V7QBR9_ANACO</name>
<feature type="compositionally biased region" description="Polar residues" evidence="1">
    <location>
        <begin position="155"/>
        <end position="175"/>
    </location>
</feature>
<evidence type="ECO:0000256" key="1">
    <source>
        <dbReference type="SAM" id="MobiDB-lite"/>
    </source>
</evidence>
<evidence type="ECO:0000313" key="2">
    <source>
        <dbReference type="EMBL" id="CAD1840644.1"/>
    </source>
</evidence>
<accession>A0A6V7QBR9</accession>
<dbReference type="EMBL" id="LR862135">
    <property type="protein sequence ID" value="CAD1840644.1"/>
    <property type="molecule type" value="Genomic_DNA"/>
</dbReference>
<reference evidence="2" key="1">
    <citation type="submission" date="2020-07" db="EMBL/GenBank/DDBJ databases">
        <authorList>
            <person name="Lin J."/>
        </authorList>
    </citation>
    <scope>NUCLEOTIDE SEQUENCE</scope>
</reference>
<sequence length="175" mass="19209">MSRGDGEGESSSSGDGGSELGAFERWGGAWSSGLGLGLELEDIDGIPCNHTIGAISCRLRDPYDFVKDWFKTSTYHATYNDYVPPTRSKEHWPEIPSNVIPPRPPNVRIQPGRRKVAQRESISNGLIKKQCGNCQRWGHNKRSCKNPPLARANQPHATTSAVAPQETAKNSPPIF</sequence>
<proteinExistence type="predicted"/>
<feature type="region of interest" description="Disordered" evidence="1">
    <location>
        <begin position="1"/>
        <end position="22"/>
    </location>
</feature>